<organism evidence="2">
    <name type="scientific">Coccidioides posadasii (strain RMSCC 757 / Silveira)</name>
    <name type="common">Valley fever fungus</name>
    <dbReference type="NCBI Taxonomy" id="443226"/>
    <lineage>
        <taxon>Eukaryota</taxon>
        <taxon>Fungi</taxon>
        <taxon>Dikarya</taxon>
        <taxon>Ascomycota</taxon>
        <taxon>Pezizomycotina</taxon>
        <taxon>Eurotiomycetes</taxon>
        <taxon>Eurotiomycetidae</taxon>
        <taxon>Onygenales</taxon>
        <taxon>Onygenaceae</taxon>
        <taxon>Coccidioides</taxon>
    </lineage>
</organism>
<sequence>MGFLCLLPPSWSLHPTTNHEVSSEKGPTSASRHSSNNCFFVNTRLLNSDFAHPPFGVNVAPYLVAFHWLPHFRDAETECSFAARITPTPRPYALFEPAQPTVCGQVRFLNHGLQRFLSSREVIATVHPSSFFFSVGRVATQLHHPV</sequence>
<dbReference type="Proteomes" id="UP000002497">
    <property type="component" value="Unassembled WGS sequence"/>
</dbReference>
<dbReference type="HOGENOM" id="CLU_1777266_0_0_1"/>
<name>E9DBH7_COCPS</name>
<evidence type="ECO:0000313" key="1">
    <source>
        <dbReference type="EMBL" id="EFW16129.1"/>
    </source>
</evidence>
<reference evidence="2" key="2">
    <citation type="submission" date="2010-03" db="EMBL/GenBank/DDBJ databases">
        <title>The genome sequence of Coccidioides posadasii strain Silveira.</title>
        <authorList>
            <consortium name="The Broad Institute Genome Sequencing Center for Infectious Disease"/>
            <person name="Neafsey D."/>
            <person name="Orbach M."/>
            <person name="Henn M.R."/>
            <person name="Cole G.T."/>
            <person name="Galgiani J."/>
            <person name="Gardner M.J."/>
            <person name="Kirkland T.N."/>
            <person name="Taylor J.W."/>
            <person name="Young S.K."/>
            <person name="Zeng Q."/>
            <person name="Koehrsen M."/>
            <person name="Alvarado L."/>
            <person name="Berlin A."/>
            <person name="Borenstein D."/>
            <person name="Chapman S.B."/>
            <person name="Chen Z."/>
            <person name="Engels R."/>
            <person name="Freedman E."/>
            <person name="Gellesch M."/>
            <person name="Goldberg J."/>
            <person name="Griggs A."/>
            <person name="Gujja S."/>
            <person name="Heilman E."/>
            <person name="Heiman D."/>
            <person name="Howarth C."/>
            <person name="Jen D."/>
            <person name="Larson L."/>
            <person name="Mehta T."/>
            <person name="Neiman D."/>
            <person name="Park D."/>
            <person name="Pearson M."/>
            <person name="Richards J."/>
            <person name="Roberts A."/>
            <person name="Saif S."/>
            <person name="Shea T."/>
            <person name="Shenoy N."/>
            <person name="Sisk P."/>
            <person name="Stolte C."/>
            <person name="Sykes S."/>
            <person name="Walk T."/>
            <person name="White J."/>
            <person name="Yandava C."/>
            <person name="Haas B."/>
            <person name="Nusbaum C."/>
            <person name="Birren B."/>
        </authorList>
    </citation>
    <scope>NUCLEOTIDE SEQUENCE [LARGE SCALE GENOMIC DNA]</scope>
    <source>
        <strain evidence="2">RMSCC 757 / Silveira</strain>
    </source>
</reference>
<protein>
    <submittedName>
        <fullName evidence="1">Uncharacterized protein</fullName>
    </submittedName>
</protein>
<dbReference type="VEuPathDB" id="FungiDB:CPSG_07179"/>
<dbReference type="EMBL" id="GL636498">
    <property type="protein sequence ID" value="EFW16129.1"/>
    <property type="molecule type" value="Genomic_DNA"/>
</dbReference>
<reference evidence="2" key="1">
    <citation type="journal article" date="2010" name="Genome Res.">
        <title>Population genomic sequencing of Coccidioides fungi reveals recent hybridization and transposon control.</title>
        <authorList>
            <person name="Neafsey D.E."/>
            <person name="Barker B.M."/>
            <person name="Sharpton T.J."/>
            <person name="Stajich J.E."/>
            <person name="Park D.J."/>
            <person name="Whiston E."/>
            <person name="Hung C.-Y."/>
            <person name="McMahan C."/>
            <person name="White J."/>
            <person name="Sykes S."/>
            <person name="Heiman D."/>
            <person name="Young S."/>
            <person name="Zeng Q."/>
            <person name="Abouelleil A."/>
            <person name="Aftuck L."/>
            <person name="Bessette D."/>
            <person name="Brown A."/>
            <person name="FitzGerald M."/>
            <person name="Lui A."/>
            <person name="Macdonald J.P."/>
            <person name="Priest M."/>
            <person name="Orbach M.J."/>
            <person name="Galgiani J.N."/>
            <person name="Kirkland T.N."/>
            <person name="Cole G.T."/>
            <person name="Birren B.W."/>
            <person name="Henn M.R."/>
            <person name="Taylor J.W."/>
            <person name="Rounsley S.D."/>
        </authorList>
    </citation>
    <scope>NUCLEOTIDE SEQUENCE [LARGE SCALE GENOMIC DNA]</scope>
    <source>
        <strain evidence="2">RMSCC 757 / Silveira</strain>
    </source>
</reference>
<keyword evidence="2" id="KW-1185">Reference proteome</keyword>
<gene>
    <name evidence="1" type="ORF">CPSG_07179</name>
</gene>
<dbReference type="AlphaFoldDB" id="E9DBH7"/>
<accession>E9DBH7</accession>
<proteinExistence type="predicted"/>
<evidence type="ECO:0000313" key="2">
    <source>
        <dbReference type="Proteomes" id="UP000002497"/>
    </source>
</evidence>